<dbReference type="GO" id="GO:0004084">
    <property type="term" value="F:branched-chain-amino-acid transaminase activity"/>
    <property type="evidence" value="ECO:0007669"/>
    <property type="project" value="UniProtKB-EC"/>
</dbReference>
<evidence type="ECO:0000256" key="8">
    <source>
        <dbReference type="ARBA" id="ARBA00048212"/>
    </source>
</evidence>
<evidence type="ECO:0000256" key="11">
    <source>
        <dbReference type="RuleBase" id="RU004106"/>
    </source>
</evidence>
<proteinExistence type="inferred from homology"/>
<accession>A0A841MSU1</accession>
<comment type="pathway">
    <text evidence="4">Amino-acid biosynthesis; L-leucine biosynthesis; L-leucine from 3-methyl-2-oxobutanoate: step 4/4.</text>
</comment>
<comment type="catalytic activity">
    <reaction evidence="10">
        <text>L-leucine + 2-oxoglutarate = 4-methyl-2-oxopentanoate + L-glutamate</text>
        <dbReference type="Rhea" id="RHEA:18321"/>
        <dbReference type="ChEBI" id="CHEBI:16810"/>
        <dbReference type="ChEBI" id="CHEBI:17865"/>
        <dbReference type="ChEBI" id="CHEBI:29985"/>
        <dbReference type="ChEBI" id="CHEBI:57427"/>
        <dbReference type="EC" id="2.6.1.42"/>
    </reaction>
</comment>
<dbReference type="InterPro" id="IPR043132">
    <property type="entry name" value="BCAT-like_C"/>
</dbReference>
<evidence type="ECO:0000256" key="1">
    <source>
        <dbReference type="ARBA" id="ARBA00001933"/>
    </source>
</evidence>
<evidence type="ECO:0000256" key="4">
    <source>
        <dbReference type="ARBA" id="ARBA00005072"/>
    </source>
</evidence>
<sequence length="270" mass="30360">MIDIETVYLFENASNSWIPSNSLSFPNRAMNFGDGLFESMVFENGKIRFSEMHLKRLLKGMGILGLKMEGISMEEIERLLTRDLPTGKFRVRWNVFREGSGVYTPGSTGICQTLHVKEFCPSPVIKQTAYISNTIKVYPNIWSNAKTLNALTYVLANKERLELEMDEVILLEHRGFISEAGSSNIFWKTGEDVFTPALSSSCIAGVGRAVIIDHLKEKGVEVHQGLYLPEHIFKASAVWVSNAMGISYLGSVNQKEYSTETLPFLEKVFD</sequence>
<dbReference type="SUPFAM" id="SSF56752">
    <property type="entry name" value="D-aminoacid aminotransferase-like PLP-dependent enzymes"/>
    <property type="match status" value="1"/>
</dbReference>
<comment type="similarity">
    <text evidence="5 11">Belongs to the class-IV pyridoxal-phosphate-dependent aminotransferase family.</text>
</comment>
<evidence type="ECO:0000256" key="3">
    <source>
        <dbReference type="ARBA" id="ARBA00004931"/>
    </source>
</evidence>
<gene>
    <name evidence="13" type="ORF">FHS59_001303</name>
</gene>
<dbReference type="InterPro" id="IPR036038">
    <property type="entry name" value="Aminotransferase-like"/>
</dbReference>
<evidence type="ECO:0000313" key="13">
    <source>
        <dbReference type="EMBL" id="MBB6325688.1"/>
    </source>
</evidence>
<comment type="caution">
    <text evidence="13">The sequence shown here is derived from an EMBL/GenBank/DDBJ whole genome shotgun (WGS) entry which is preliminary data.</text>
</comment>
<dbReference type="InterPro" id="IPR018300">
    <property type="entry name" value="Aminotrans_IV_CS"/>
</dbReference>
<dbReference type="EMBL" id="JACIJO010000001">
    <property type="protein sequence ID" value="MBB6325688.1"/>
    <property type="molecule type" value="Genomic_DNA"/>
</dbReference>
<reference evidence="13 14" key="1">
    <citation type="submission" date="2020-08" db="EMBL/GenBank/DDBJ databases">
        <title>Genomic Encyclopedia of Type Strains, Phase IV (KMG-IV): sequencing the most valuable type-strain genomes for metagenomic binning, comparative biology and taxonomic classification.</title>
        <authorList>
            <person name="Goeker M."/>
        </authorList>
    </citation>
    <scope>NUCLEOTIDE SEQUENCE [LARGE SCALE GENOMIC DNA]</scope>
    <source>
        <strain evidence="13 14">DSM 102044</strain>
    </source>
</reference>
<evidence type="ECO:0000256" key="12">
    <source>
        <dbReference type="RuleBase" id="RU004516"/>
    </source>
</evidence>
<dbReference type="InterPro" id="IPR001544">
    <property type="entry name" value="Aminotrans_IV"/>
</dbReference>
<evidence type="ECO:0000313" key="14">
    <source>
        <dbReference type="Proteomes" id="UP000588604"/>
    </source>
</evidence>
<evidence type="ECO:0000256" key="5">
    <source>
        <dbReference type="ARBA" id="ARBA00009320"/>
    </source>
</evidence>
<dbReference type="PROSITE" id="PS00770">
    <property type="entry name" value="AA_TRANSFER_CLASS_4"/>
    <property type="match status" value="1"/>
</dbReference>
<dbReference type="Gene3D" id="3.30.470.10">
    <property type="match status" value="1"/>
</dbReference>
<organism evidence="13 14">
    <name type="scientific">Algoriphagus iocasae</name>
    <dbReference type="NCBI Taxonomy" id="1836499"/>
    <lineage>
        <taxon>Bacteria</taxon>
        <taxon>Pseudomonadati</taxon>
        <taxon>Bacteroidota</taxon>
        <taxon>Cytophagia</taxon>
        <taxon>Cytophagales</taxon>
        <taxon>Cyclobacteriaceae</taxon>
        <taxon>Algoriphagus</taxon>
    </lineage>
</organism>
<dbReference type="AlphaFoldDB" id="A0A841MSU1"/>
<name>A0A841MSU1_9BACT</name>
<comment type="cofactor">
    <cofactor evidence="1 12">
        <name>pyridoxal 5'-phosphate</name>
        <dbReference type="ChEBI" id="CHEBI:597326"/>
    </cofactor>
</comment>
<dbReference type="Proteomes" id="UP000588604">
    <property type="component" value="Unassembled WGS sequence"/>
</dbReference>
<dbReference type="InterPro" id="IPR043131">
    <property type="entry name" value="BCAT-like_N"/>
</dbReference>
<dbReference type="GO" id="GO:0046394">
    <property type="term" value="P:carboxylic acid biosynthetic process"/>
    <property type="evidence" value="ECO:0007669"/>
    <property type="project" value="UniProtKB-ARBA"/>
</dbReference>
<keyword evidence="7 12" id="KW-0663">Pyridoxal phosphate</keyword>
<evidence type="ECO:0000256" key="9">
    <source>
        <dbReference type="ARBA" id="ARBA00048798"/>
    </source>
</evidence>
<evidence type="ECO:0000256" key="7">
    <source>
        <dbReference type="ARBA" id="ARBA00022898"/>
    </source>
</evidence>
<evidence type="ECO:0000256" key="2">
    <source>
        <dbReference type="ARBA" id="ARBA00004824"/>
    </source>
</evidence>
<dbReference type="Gene3D" id="3.20.10.10">
    <property type="entry name" value="D-amino Acid Aminotransferase, subunit A, domain 2"/>
    <property type="match status" value="1"/>
</dbReference>
<dbReference type="EC" id="2.6.1.42" evidence="6"/>
<dbReference type="RefSeq" id="WP_184494127.1">
    <property type="nucleotide sequence ID" value="NZ_JACIJO010000001.1"/>
</dbReference>
<comment type="catalytic activity">
    <reaction evidence="8">
        <text>L-valine + 2-oxoglutarate = 3-methyl-2-oxobutanoate + L-glutamate</text>
        <dbReference type="Rhea" id="RHEA:24813"/>
        <dbReference type="ChEBI" id="CHEBI:11851"/>
        <dbReference type="ChEBI" id="CHEBI:16810"/>
        <dbReference type="ChEBI" id="CHEBI:29985"/>
        <dbReference type="ChEBI" id="CHEBI:57762"/>
        <dbReference type="EC" id="2.6.1.42"/>
    </reaction>
</comment>
<evidence type="ECO:0000256" key="10">
    <source>
        <dbReference type="ARBA" id="ARBA00049229"/>
    </source>
</evidence>
<comment type="catalytic activity">
    <reaction evidence="9">
        <text>L-isoleucine + 2-oxoglutarate = (S)-3-methyl-2-oxopentanoate + L-glutamate</text>
        <dbReference type="Rhea" id="RHEA:24801"/>
        <dbReference type="ChEBI" id="CHEBI:16810"/>
        <dbReference type="ChEBI" id="CHEBI:29985"/>
        <dbReference type="ChEBI" id="CHEBI:35146"/>
        <dbReference type="ChEBI" id="CHEBI:58045"/>
        <dbReference type="EC" id="2.6.1.42"/>
    </reaction>
</comment>
<comment type="pathway">
    <text evidence="2">Amino-acid biosynthesis; L-isoleucine biosynthesis; L-isoleucine from 2-oxobutanoate: step 4/4.</text>
</comment>
<comment type="pathway">
    <text evidence="3">Amino-acid biosynthesis; L-valine biosynthesis; L-valine from pyruvate: step 4/4.</text>
</comment>
<dbReference type="PANTHER" id="PTHR42743">
    <property type="entry name" value="AMINO-ACID AMINOTRANSFERASE"/>
    <property type="match status" value="1"/>
</dbReference>
<keyword evidence="13" id="KW-0808">Transferase</keyword>
<dbReference type="InterPro" id="IPR050571">
    <property type="entry name" value="Class-IV_PLP-Dep_Aminotrnsfr"/>
</dbReference>
<evidence type="ECO:0000256" key="6">
    <source>
        <dbReference type="ARBA" id="ARBA00013053"/>
    </source>
</evidence>
<dbReference type="Pfam" id="PF01063">
    <property type="entry name" value="Aminotran_4"/>
    <property type="match status" value="1"/>
</dbReference>
<keyword evidence="13" id="KW-0032">Aminotransferase</keyword>
<keyword evidence="14" id="KW-1185">Reference proteome</keyword>
<dbReference type="PANTHER" id="PTHR42743:SF11">
    <property type="entry name" value="AMINODEOXYCHORISMATE LYASE"/>
    <property type="match status" value="1"/>
</dbReference>
<protein>
    <recommendedName>
        <fullName evidence="6">branched-chain-amino-acid transaminase</fullName>
        <ecNumber evidence="6">2.6.1.42</ecNumber>
    </recommendedName>
</protein>